<dbReference type="EMBL" id="BQXU01000065">
    <property type="protein sequence ID" value="GKT52342.1"/>
    <property type="molecule type" value="Genomic_DNA"/>
</dbReference>
<organism evidence="1 2">
    <name type="scientific">Colletotrichum spaethianum</name>
    <dbReference type="NCBI Taxonomy" id="700344"/>
    <lineage>
        <taxon>Eukaryota</taxon>
        <taxon>Fungi</taxon>
        <taxon>Dikarya</taxon>
        <taxon>Ascomycota</taxon>
        <taxon>Pezizomycotina</taxon>
        <taxon>Sordariomycetes</taxon>
        <taxon>Hypocreomycetidae</taxon>
        <taxon>Glomerellales</taxon>
        <taxon>Glomerellaceae</taxon>
        <taxon>Colletotrichum</taxon>
        <taxon>Colletotrichum spaethianum species complex</taxon>
    </lineage>
</organism>
<dbReference type="GeneID" id="73333325"/>
<evidence type="ECO:0000313" key="1">
    <source>
        <dbReference type="EMBL" id="GKT52342.1"/>
    </source>
</evidence>
<proteinExistence type="predicted"/>
<dbReference type="Gene3D" id="3.30.559.30">
    <property type="entry name" value="Nonribosomal peptide synthetase, condensation domain"/>
    <property type="match status" value="1"/>
</dbReference>
<gene>
    <name evidence="1" type="ORF">ColSpa_12523</name>
</gene>
<keyword evidence="2" id="KW-1185">Reference proteome</keyword>
<dbReference type="AlphaFoldDB" id="A0AA37PHJ7"/>
<evidence type="ECO:0000313" key="2">
    <source>
        <dbReference type="Proteomes" id="UP001055115"/>
    </source>
</evidence>
<dbReference type="RefSeq" id="XP_049134692.1">
    <property type="nucleotide sequence ID" value="XM_049278735.1"/>
</dbReference>
<reference evidence="1 2" key="1">
    <citation type="submission" date="2022-03" db="EMBL/GenBank/DDBJ databases">
        <title>Genome data of Colletotrichum spp.</title>
        <authorList>
            <person name="Utami Y.D."/>
            <person name="Hiruma K."/>
        </authorList>
    </citation>
    <scope>NUCLEOTIDE SEQUENCE [LARGE SCALE GENOMIC DNA]</scope>
    <source>
        <strain evidence="1 2">MAFF 239500</strain>
    </source>
</reference>
<sequence length="196" mass="21463">MTLQKLQSSSSEQNFNEVAFGIYYANRSLGENLETTYPTLNLVPLKVSVQHDLTILQIARKVQEDLHLISSHSTAGLWEIKDWTGVEINCFVNFLHLDDESTETLKHGDIALEPVSDAREIESLKQTFGSNDASTKCSTRWLSNNAVRDAFPDALDIEASINAGGMDIGVFGASTMASETSANEIIGLLSGLLKEL</sequence>
<protein>
    <submittedName>
        <fullName evidence="1">Nonribosomal peptide synthetase 2</fullName>
    </submittedName>
</protein>
<comment type="caution">
    <text evidence="1">The sequence shown here is derived from an EMBL/GenBank/DDBJ whole genome shotgun (WGS) entry which is preliminary data.</text>
</comment>
<accession>A0AA37PHJ7</accession>
<dbReference type="SUPFAM" id="SSF52777">
    <property type="entry name" value="CoA-dependent acyltransferases"/>
    <property type="match status" value="1"/>
</dbReference>
<name>A0AA37PHJ7_9PEZI</name>
<dbReference type="Proteomes" id="UP001055115">
    <property type="component" value="Unassembled WGS sequence"/>
</dbReference>